<reference evidence="5 6" key="1">
    <citation type="submission" date="2019-01" db="EMBL/GenBank/DDBJ databases">
        <title>Draft genome sequence of Dictyobacter sp. Uno17.</title>
        <authorList>
            <person name="Wang C.M."/>
            <person name="Zheng Y."/>
            <person name="Sakai Y."/>
            <person name="Abe K."/>
            <person name="Yokota A."/>
            <person name="Yabe S."/>
        </authorList>
    </citation>
    <scope>NUCLEOTIDE SEQUENCE [LARGE SCALE GENOMIC DNA]</scope>
    <source>
        <strain evidence="5 6">Uno17</strain>
    </source>
</reference>
<dbReference type="InterPro" id="IPR002104">
    <property type="entry name" value="Integrase_catalytic"/>
</dbReference>
<proteinExistence type="inferred from homology"/>
<dbReference type="Gene3D" id="1.10.443.10">
    <property type="entry name" value="Intergrase catalytic core"/>
    <property type="match status" value="1"/>
</dbReference>
<dbReference type="PANTHER" id="PTHR30349">
    <property type="entry name" value="PHAGE INTEGRASE-RELATED"/>
    <property type="match status" value="1"/>
</dbReference>
<dbReference type="CDD" id="cd01189">
    <property type="entry name" value="INT_ICEBs1_C_like"/>
    <property type="match status" value="1"/>
</dbReference>
<dbReference type="GO" id="GO:0006310">
    <property type="term" value="P:DNA recombination"/>
    <property type="evidence" value="ECO:0007669"/>
    <property type="project" value="UniProtKB-KW"/>
</dbReference>
<evidence type="ECO:0000313" key="5">
    <source>
        <dbReference type="EMBL" id="GCF10913.1"/>
    </source>
</evidence>
<dbReference type="AlphaFoldDB" id="A0A5A5TIN2"/>
<protein>
    <recommendedName>
        <fullName evidence="4">Tyr recombinase domain-containing protein</fullName>
    </recommendedName>
</protein>
<dbReference type="SUPFAM" id="SSF56349">
    <property type="entry name" value="DNA breaking-rejoining enzymes"/>
    <property type="match status" value="1"/>
</dbReference>
<dbReference type="GO" id="GO:0015074">
    <property type="term" value="P:DNA integration"/>
    <property type="evidence" value="ECO:0007669"/>
    <property type="project" value="InterPro"/>
</dbReference>
<keyword evidence="2" id="KW-0238">DNA-binding</keyword>
<dbReference type="GO" id="GO:0003677">
    <property type="term" value="F:DNA binding"/>
    <property type="evidence" value="ECO:0007669"/>
    <property type="project" value="UniProtKB-KW"/>
</dbReference>
<evidence type="ECO:0000256" key="1">
    <source>
        <dbReference type="ARBA" id="ARBA00008857"/>
    </source>
</evidence>
<feature type="domain" description="Tyr recombinase" evidence="4">
    <location>
        <begin position="1"/>
        <end position="203"/>
    </location>
</feature>
<dbReference type="InterPro" id="IPR011010">
    <property type="entry name" value="DNA_brk_join_enz"/>
</dbReference>
<dbReference type="InterPro" id="IPR013762">
    <property type="entry name" value="Integrase-like_cat_sf"/>
</dbReference>
<dbReference type="Proteomes" id="UP000322530">
    <property type="component" value="Unassembled WGS sequence"/>
</dbReference>
<dbReference type="InterPro" id="IPR050090">
    <property type="entry name" value="Tyrosine_recombinase_XerCD"/>
</dbReference>
<gene>
    <name evidence="5" type="ORF">KDI_44770</name>
</gene>
<dbReference type="EMBL" id="BIXY01000087">
    <property type="protein sequence ID" value="GCF10913.1"/>
    <property type="molecule type" value="Genomic_DNA"/>
</dbReference>
<evidence type="ECO:0000259" key="4">
    <source>
        <dbReference type="PROSITE" id="PS51898"/>
    </source>
</evidence>
<keyword evidence="3" id="KW-0233">DNA recombination</keyword>
<keyword evidence="6" id="KW-1185">Reference proteome</keyword>
<dbReference type="PANTHER" id="PTHR30349:SF41">
    <property type="entry name" value="INTEGRASE_RECOMBINASE PROTEIN MJ0367-RELATED"/>
    <property type="match status" value="1"/>
</dbReference>
<evidence type="ECO:0000256" key="3">
    <source>
        <dbReference type="ARBA" id="ARBA00023172"/>
    </source>
</evidence>
<dbReference type="PROSITE" id="PS51898">
    <property type="entry name" value="TYR_RECOMBINASE"/>
    <property type="match status" value="1"/>
</dbReference>
<organism evidence="5 6">
    <name type="scientific">Dictyobacter arantiisoli</name>
    <dbReference type="NCBI Taxonomy" id="2014874"/>
    <lineage>
        <taxon>Bacteria</taxon>
        <taxon>Bacillati</taxon>
        <taxon>Chloroflexota</taxon>
        <taxon>Ktedonobacteria</taxon>
        <taxon>Ktedonobacterales</taxon>
        <taxon>Dictyobacteraceae</taxon>
        <taxon>Dictyobacter</taxon>
    </lineage>
</organism>
<evidence type="ECO:0000313" key="6">
    <source>
        <dbReference type="Proteomes" id="UP000322530"/>
    </source>
</evidence>
<evidence type="ECO:0000256" key="2">
    <source>
        <dbReference type="ARBA" id="ARBA00023125"/>
    </source>
</evidence>
<name>A0A5A5TIN2_9CHLR</name>
<comment type="caution">
    <text evidence="5">The sequence shown here is derived from an EMBL/GenBank/DDBJ whole genome shotgun (WGS) entry which is preliminary data.</text>
</comment>
<comment type="similarity">
    <text evidence="1">Belongs to the 'phage' integrase family.</text>
</comment>
<accession>A0A5A5TIN2</accession>
<dbReference type="Pfam" id="PF00589">
    <property type="entry name" value="Phage_integrase"/>
    <property type="match status" value="1"/>
</dbReference>
<sequence length="213" mass="24061">MRRSTIHFPQRKISIDGIEKVKKYNQEHGAQDLSDGLLSQGESLGLKWDDIDMAIDILQVKRTITHLIGKGFTVSKPKTTKSRRRIHLTRLAIEALKQHRIRPGEARLATGQAWQEQGWVFCNANGGPIEVSNMVRRSFRPILVRAELPIIRFHDLRHSAASLLLILGVHAKVVQELLGHSQISVTLDTYSHVLPSMQEEAMGRLDTLLSRTV</sequence>
<dbReference type="RefSeq" id="WP_268907079.1">
    <property type="nucleotide sequence ID" value="NZ_BIXY01000087.1"/>
</dbReference>